<sequence>AVQQDLQSREREVYCLQEISTQILLQDQGEDTLEAKEKVHVISNKLRLLMRQIAHDLHTLQSGL</sequence>
<keyword evidence="4" id="KW-0472">Membrane</keyword>
<proteinExistence type="predicted"/>
<keyword evidence="3" id="KW-0677">Repeat</keyword>
<comment type="subcellular location">
    <subcellularLocation>
        <location evidence="1">Endomembrane system</location>
    </subcellularLocation>
</comment>
<dbReference type="EMBL" id="JAMKFB020000013">
    <property type="protein sequence ID" value="KAL0178342.1"/>
    <property type="molecule type" value="Genomic_DNA"/>
</dbReference>
<organism evidence="5 6">
    <name type="scientific">Cirrhinus mrigala</name>
    <name type="common">Mrigala</name>
    <dbReference type="NCBI Taxonomy" id="683832"/>
    <lineage>
        <taxon>Eukaryota</taxon>
        <taxon>Metazoa</taxon>
        <taxon>Chordata</taxon>
        <taxon>Craniata</taxon>
        <taxon>Vertebrata</taxon>
        <taxon>Euteleostomi</taxon>
        <taxon>Actinopterygii</taxon>
        <taxon>Neopterygii</taxon>
        <taxon>Teleostei</taxon>
        <taxon>Ostariophysi</taxon>
        <taxon>Cypriniformes</taxon>
        <taxon>Cyprinidae</taxon>
        <taxon>Labeoninae</taxon>
        <taxon>Labeonini</taxon>
        <taxon>Cirrhinus</taxon>
    </lineage>
</organism>
<evidence type="ECO:0000256" key="1">
    <source>
        <dbReference type="ARBA" id="ARBA00004308"/>
    </source>
</evidence>
<dbReference type="PANTHER" id="PTHR14514:SF4">
    <property type="entry name" value="NESPRIN-2"/>
    <property type="match status" value="1"/>
</dbReference>
<gene>
    <name evidence="5" type="ORF">M9458_027236</name>
</gene>
<dbReference type="AlphaFoldDB" id="A0ABD0PWP2"/>
<comment type="caution">
    <text evidence="5">The sequence shown here is derived from an EMBL/GenBank/DDBJ whole genome shotgun (WGS) entry which is preliminary data.</text>
</comment>
<keyword evidence="2" id="KW-0597">Phosphoprotein</keyword>
<reference evidence="5 6" key="1">
    <citation type="submission" date="2024-05" db="EMBL/GenBank/DDBJ databases">
        <title>Genome sequencing and assembly of Indian major carp, Cirrhinus mrigala (Hamilton, 1822).</title>
        <authorList>
            <person name="Mohindra V."/>
            <person name="Chowdhury L.M."/>
            <person name="Lal K."/>
            <person name="Jena J.K."/>
        </authorList>
    </citation>
    <scope>NUCLEOTIDE SEQUENCE [LARGE SCALE GENOMIC DNA]</scope>
    <source>
        <strain evidence="5">CM1030</strain>
        <tissue evidence="5">Blood</tissue>
    </source>
</reference>
<feature type="non-terminal residue" evidence="5">
    <location>
        <position position="64"/>
    </location>
</feature>
<dbReference type="Proteomes" id="UP001529510">
    <property type="component" value="Unassembled WGS sequence"/>
</dbReference>
<keyword evidence="6" id="KW-1185">Reference proteome</keyword>
<evidence type="ECO:0000256" key="4">
    <source>
        <dbReference type="ARBA" id="ARBA00023136"/>
    </source>
</evidence>
<dbReference type="PANTHER" id="PTHR14514">
    <property type="entry name" value="PKA ANCHORING PROTEIN"/>
    <property type="match status" value="1"/>
</dbReference>
<protein>
    <submittedName>
        <fullName evidence="5">Uncharacterized protein</fullName>
    </submittedName>
</protein>
<feature type="non-terminal residue" evidence="5">
    <location>
        <position position="1"/>
    </location>
</feature>
<evidence type="ECO:0000256" key="2">
    <source>
        <dbReference type="ARBA" id="ARBA00022553"/>
    </source>
</evidence>
<accession>A0ABD0PWP2</accession>
<evidence type="ECO:0000256" key="3">
    <source>
        <dbReference type="ARBA" id="ARBA00022737"/>
    </source>
</evidence>
<evidence type="ECO:0000313" key="6">
    <source>
        <dbReference type="Proteomes" id="UP001529510"/>
    </source>
</evidence>
<name>A0ABD0PWP2_CIRMR</name>
<evidence type="ECO:0000313" key="5">
    <source>
        <dbReference type="EMBL" id="KAL0178342.1"/>
    </source>
</evidence>